<dbReference type="PRINTS" id="PR01301">
    <property type="entry name" value="RGSPROTEIN"/>
</dbReference>
<evidence type="ECO:0000256" key="3">
    <source>
        <dbReference type="ARBA" id="ARBA00020118"/>
    </source>
</evidence>
<comment type="subcellular location">
    <subcellularLocation>
        <location evidence="1">Cell membrane</location>
        <topology evidence="1">Peripheral membrane protein</topology>
        <orientation evidence="1">Cytoplasmic side</orientation>
    </subcellularLocation>
    <subcellularLocation>
        <location evidence="2">Cytoplasm</location>
        <location evidence="2">Cytosol</location>
    </subcellularLocation>
</comment>
<accession>A0A3Q0SML3</accession>
<dbReference type="Gene3D" id="1.10.167.10">
    <property type="entry name" value="Regulator of G-protein Signalling 4, domain 2"/>
    <property type="match status" value="1"/>
</dbReference>
<evidence type="ECO:0000313" key="10">
    <source>
        <dbReference type="Proteomes" id="UP000261340"/>
    </source>
</evidence>
<evidence type="ECO:0000256" key="6">
    <source>
        <dbReference type="ARBA" id="ARBA00022490"/>
    </source>
</evidence>
<evidence type="ECO:0000256" key="5">
    <source>
        <dbReference type="ARBA" id="ARBA00022475"/>
    </source>
</evidence>
<evidence type="ECO:0000256" key="4">
    <source>
        <dbReference type="ARBA" id="ARBA00022468"/>
    </source>
</evidence>
<evidence type="ECO:0000313" key="9">
    <source>
        <dbReference type="Ensembl" id="ENSACIP00000024426.1"/>
    </source>
</evidence>
<reference evidence="9" key="2">
    <citation type="submission" date="2025-09" db="UniProtKB">
        <authorList>
            <consortium name="Ensembl"/>
        </authorList>
    </citation>
    <scope>IDENTIFICATION</scope>
</reference>
<protein>
    <recommendedName>
        <fullName evidence="3">Regulator of G-protein signaling 1</fullName>
    </recommendedName>
</protein>
<organism evidence="9 10">
    <name type="scientific">Amphilophus citrinellus</name>
    <name type="common">Midas cichlid</name>
    <name type="synonym">Cichlasoma citrinellum</name>
    <dbReference type="NCBI Taxonomy" id="61819"/>
    <lineage>
        <taxon>Eukaryota</taxon>
        <taxon>Metazoa</taxon>
        <taxon>Chordata</taxon>
        <taxon>Craniata</taxon>
        <taxon>Vertebrata</taxon>
        <taxon>Euteleostomi</taxon>
        <taxon>Actinopterygii</taxon>
        <taxon>Neopterygii</taxon>
        <taxon>Teleostei</taxon>
        <taxon>Neoteleostei</taxon>
        <taxon>Acanthomorphata</taxon>
        <taxon>Ovalentaria</taxon>
        <taxon>Cichlomorphae</taxon>
        <taxon>Cichliformes</taxon>
        <taxon>Cichlidae</taxon>
        <taxon>New World cichlids</taxon>
        <taxon>Cichlasomatinae</taxon>
        <taxon>Heroini</taxon>
        <taxon>Amphilophus</taxon>
    </lineage>
</organism>
<dbReference type="GO" id="GO:0005886">
    <property type="term" value="C:plasma membrane"/>
    <property type="evidence" value="ECO:0007669"/>
    <property type="project" value="UniProtKB-SubCell"/>
</dbReference>
<keyword evidence="10" id="KW-1185">Reference proteome</keyword>
<dbReference type="AlphaFoldDB" id="A0A3Q0SML3"/>
<reference evidence="9" key="1">
    <citation type="submission" date="2025-08" db="UniProtKB">
        <authorList>
            <consortium name="Ensembl"/>
        </authorList>
    </citation>
    <scope>IDENTIFICATION</scope>
</reference>
<dbReference type="SUPFAM" id="SSF48097">
    <property type="entry name" value="Regulator of G-protein signaling, RGS"/>
    <property type="match status" value="1"/>
</dbReference>
<keyword evidence="6" id="KW-0963">Cytoplasm</keyword>
<dbReference type="PROSITE" id="PS50132">
    <property type="entry name" value="RGS"/>
    <property type="match status" value="1"/>
</dbReference>
<proteinExistence type="predicted"/>
<keyword evidence="7" id="KW-0472">Membrane</keyword>
<dbReference type="InterPro" id="IPR016137">
    <property type="entry name" value="RGS"/>
</dbReference>
<evidence type="ECO:0000256" key="7">
    <source>
        <dbReference type="ARBA" id="ARBA00023136"/>
    </source>
</evidence>
<evidence type="ECO:0000256" key="2">
    <source>
        <dbReference type="ARBA" id="ARBA00004514"/>
    </source>
</evidence>
<dbReference type="PANTHER" id="PTHR10845:SF34">
    <property type="entry name" value="REGULATOR OF G-PROTEIN SIGNALING 1"/>
    <property type="match status" value="1"/>
</dbReference>
<dbReference type="STRING" id="61819.ENSACIP00000024426"/>
<sequence>MCSLSQKEPFQSPCSWIVNSSEHEKTNLKKEKHPGYTIFACVYTVLPYFYLSLPAGQIAFREFLKSEYSEENILFWLACEEYKKIKTVPEMISSANRIYSEFVQTEAPRQINIDCGTRENITKNISQPTLTSFDTAQKLVYSLMARDCYPRFLKSDIYQGLLRRNDSSVSCQEDSQDKAGETDYIDTQSLQFLYIW</sequence>
<dbReference type="GeneTree" id="ENSGT00940000157316"/>
<dbReference type="Pfam" id="PF00615">
    <property type="entry name" value="RGS"/>
    <property type="match status" value="1"/>
</dbReference>
<name>A0A3Q0SML3_AMPCI</name>
<feature type="domain" description="RGS" evidence="8">
    <location>
        <begin position="51"/>
        <end position="162"/>
    </location>
</feature>
<dbReference type="GO" id="GO:0005096">
    <property type="term" value="F:GTPase activator activity"/>
    <property type="evidence" value="ECO:0007669"/>
    <property type="project" value="UniProtKB-KW"/>
</dbReference>
<dbReference type="InterPro" id="IPR044926">
    <property type="entry name" value="RGS_subdomain_2"/>
</dbReference>
<evidence type="ECO:0000256" key="1">
    <source>
        <dbReference type="ARBA" id="ARBA00004413"/>
    </source>
</evidence>
<dbReference type="GO" id="GO:0005829">
    <property type="term" value="C:cytosol"/>
    <property type="evidence" value="ECO:0007669"/>
    <property type="project" value="UniProtKB-SubCell"/>
</dbReference>
<dbReference type="Ensembl" id="ENSACIT00000025069.1">
    <property type="protein sequence ID" value="ENSACIP00000024426.1"/>
    <property type="gene ID" value="ENSACIG00000018964.1"/>
</dbReference>
<keyword evidence="4" id="KW-0343">GTPase activation</keyword>
<dbReference type="FunFam" id="1.10.167.10:FF:000001">
    <property type="entry name" value="Putative regulator of g-protein signaling 12"/>
    <property type="match status" value="1"/>
</dbReference>
<dbReference type="Proteomes" id="UP000261340">
    <property type="component" value="Unplaced"/>
</dbReference>
<dbReference type="InterPro" id="IPR036305">
    <property type="entry name" value="RGS_sf"/>
</dbReference>
<keyword evidence="5" id="KW-1003">Cell membrane</keyword>
<dbReference type="SMART" id="SM00315">
    <property type="entry name" value="RGS"/>
    <property type="match status" value="1"/>
</dbReference>
<evidence type="ECO:0000259" key="8">
    <source>
        <dbReference type="PROSITE" id="PS50132"/>
    </source>
</evidence>
<dbReference type="PANTHER" id="PTHR10845">
    <property type="entry name" value="REGULATOR OF G PROTEIN SIGNALING"/>
    <property type="match status" value="1"/>
</dbReference>